<dbReference type="InterPro" id="IPR036879">
    <property type="entry name" value="TF_MADSbox_sf"/>
</dbReference>
<evidence type="ECO:0000313" key="10">
    <source>
        <dbReference type="Proteomes" id="UP001164929"/>
    </source>
</evidence>
<reference evidence="9 10" key="1">
    <citation type="journal article" date="2023" name="Mol. Ecol. Resour.">
        <title>Chromosome-level genome assembly of a triploid poplar Populus alba 'Berolinensis'.</title>
        <authorList>
            <person name="Chen S."/>
            <person name="Yu Y."/>
            <person name="Wang X."/>
            <person name="Wang S."/>
            <person name="Zhang T."/>
            <person name="Zhou Y."/>
            <person name="He R."/>
            <person name="Meng N."/>
            <person name="Wang Y."/>
            <person name="Liu W."/>
            <person name="Liu Z."/>
            <person name="Liu J."/>
            <person name="Guo Q."/>
            <person name="Huang H."/>
            <person name="Sederoff R.R."/>
            <person name="Wang G."/>
            <person name="Qu G."/>
            <person name="Chen S."/>
        </authorList>
    </citation>
    <scope>NUCLEOTIDE SEQUENCE [LARGE SCALE GENOMIC DNA]</scope>
    <source>
        <strain evidence="9">SC-2020</strain>
    </source>
</reference>
<dbReference type="InterPro" id="IPR002100">
    <property type="entry name" value="TF_MADSbox"/>
</dbReference>
<dbReference type="Pfam" id="PF00319">
    <property type="entry name" value="SRF-TF"/>
    <property type="match status" value="1"/>
</dbReference>
<dbReference type="GO" id="GO:0005634">
    <property type="term" value="C:nucleus"/>
    <property type="evidence" value="ECO:0007669"/>
    <property type="project" value="UniProtKB-SubCell"/>
</dbReference>
<dbReference type="GO" id="GO:0046983">
    <property type="term" value="F:protein dimerization activity"/>
    <property type="evidence" value="ECO:0007669"/>
    <property type="project" value="InterPro"/>
</dbReference>
<name>A0AAD6LBC5_9ROSI</name>
<keyword evidence="3" id="KW-0238">DNA-binding</keyword>
<proteinExistence type="predicted"/>
<keyword evidence="4" id="KW-0804">Transcription</keyword>
<feature type="region of interest" description="Disordered" evidence="7">
    <location>
        <begin position="145"/>
        <end position="168"/>
    </location>
</feature>
<dbReference type="PROSITE" id="PS50066">
    <property type="entry name" value="MADS_BOX_2"/>
    <property type="match status" value="1"/>
</dbReference>
<evidence type="ECO:0000256" key="7">
    <source>
        <dbReference type="SAM" id="MobiDB-lite"/>
    </source>
</evidence>
<evidence type="ECO:0000256" key="6">
    <source>
        <dbReference type="SAM" id="Coils"/>
    </source>
</evidence>
<keyword evidence="10" id="KW-1185">Reference proteome</keyword>
<dbReference type="InterPro" id="IPR050142">
    <property type="entry name" value="MADS-box/MEF2_TF"/>
</dbReference>
<dbReference type="SMART" id="SM00432">
    <property type="entry name" value="MADS"/>
    <property type="match status" value="1"/>
</dbReference>
<dbReference type="SUPFAM" id="SSF55455">
    <property type="entry name" value="SRF-like"/>
    <property type="match status" value="1"/>
</dbReference>
<keyword evidence="2" id="KW-0805">Transcription regulation</keyword>
<evidence type="ECO:0000256" key="4">
    <source>
        <dbReference type="ARBA" id="ARBA00023163"/>
    </source>
</evidence>
<sequence>MGRRKLKIQRLECVKARQAKYSKRKIGILKKAKELSILCDIDLALLMFSPTAKPTLYVGQDKDLSTVLERMSALTFEEREEREEAVKAKQAELLELREKLAQKRKILRDWTNPDKIDDLRQIKIMEEHLVATLARVKSKKSLSHVPRAASDELRKERNDLPGQATAGGEVDGDDWLLRTKDIPTRCSQWSQICRNARRVADTWSQVSRSAGRAVDTVLRRKNWQGAGLVKQLLEMKWREMTGCCSRKTSLLVVHDGAKFAAVLDMLQTRY</sequence>
<evidence type="ECO:0000256" key="3">
    <source>
        <dbReference type="ARBA" id="ARBA00023125"/>
    </source>
</evidence>
<evidence type="ECO:0000256" key="2">
    <source>
        <dbReference type="ARBA" id="ARBA00023015"/>
    </source>
</evidence>
<feature type="domain" description="MADS-box" evidence="8">
    <location>
        <begin position="1"/>
        <end position="61"/>
    </location>
</feature>
<accession>A0AAD6LBC5</accession>
<dbReference type="FunFam" id="3.40.1810.10:FF:000028">
    <property type="entry name" value="Agamous-like MADS-box protein AGL66 isoform A"/>
    <property type="match status" value="1"/>
</dbReference>
<feature type="coiled-coil region" evidence="6">
    <location>
        <begin position="79"/>
        <end position="106"/>
    </location>
</feature>
<comment type="caution">
    <text evidence="9">The sequence shown here is derived from an EMBL/GenBank/DDBJ whole genome shotgun (WGS) entry which is preliminary data.</text>
</comment>
<protein>
    <recommendedName>
        <fullName evidence="8">MADS-box domain-containing protein</fullName>
    </recommendedName>
</protein>
<gene>
    <name evidence="9" type="ORF">NC653_039402</name>
</gene>
<evidence type="ECO:0000259" key="8">
    <source>
        <dbReference type="PROSITE" id="PS50066"/>
    </source>
</evidence>
<dbReference type="Gene3D" id="3.40.1810.10">
    <property type="entry name" value="Transcription factor, MADS-box"/>
    <property type="match status" value="1"/>
</dbReference>
<keyword evidence="5" id="KW-0539">Nucleus</keyword>
<dbReference type="AlphaFoldDB" id="A0AAD6LBC5"/>
<feature type="compositionally biased region" description="Basic and acidic residues" evidence="7">
    <location>
        <begin position="149"/>
        <end position="159"/>
    </location>
</feature>
<dbReference type="PANTHER" id="PTHR48019">
    <property type="entry name" value="SERUM RESPONSE FACTOR HOMOLOG"/>
    <property type="match status" value="1"/>
</dbReference>
<dbReference type="Proteomes" id="UP001164929">
    <property type="component" value="Chromosome 18"/>
</dbReference>
<dbReference type="GO" id="GO:0003677">
    <property type="term" value="F:DNA binding"/>
    <property type="evidence" value="ECO:0007669"/>
    <property type="project" value="UniProtKB-KW"/>
</dbReference>
<evidence type="ECO:0000313" key="9">
    <source>
        <dbReference type="EMBL" id="KAJ6957439.1"/>
    </source>
</evidence>
<comment type="subcellular location">
    <subcellularLocation>
        <location evidence="1">Nucleus</location>
    </subcellularLocation>
</comment>
<keyword evidence="6" id="KW-0175">Coiled coil</keyword>
<dbReference type="PRINTS" id="PR00404">
    <property type="entry name" value="MADSDOMAIN"/>
</dbReference>
<evidence type="ECO:0000256" key="5">
    <source>
        <dbReference type="ARBA" id="ARBA00023242"/>
    </source>
</evidence>
<dbReference type="EMBL" id="JAQIZT010000018">
    <property type="protein sequence ID" value="KAJ6957439.1"/>
    <property type="molecule type" value="Genomic_DNA"/>
</dbReference>
<organism evidence="9 10">
    <name type="scientific">Populus alba x Populus x berolinensis</name>
    <dbReference type="NCBI Taxonomy" id="444605"/>
    <lineage>
        <taxon>Eukaryota</taxon>
        <taxon>Viridiplantae</taxon>
        <taxon>Streptophyta</taxon>
        <taxon>Embryophyta</taxon>
        <taxon>Tracheophyta</taxon>
        <taxon>Spermatophyta</taxon>
        <taxon>Magnoliopsida</taxon>
        <taxon>eudicotyledons</taxon>
        <taxon>Gunneridae</taxon>
        <taxon>Pentapetalae</taxon>
        <taxon>rosids</taxon>
        <taxon>fabids</taxon>
        <taxon>Malpighiales</taxon>
        <taxon>Salicaceae</taxon>
        <taxon>Saliceae</taxon>
        <taxon>Populus</taxon>
    </lineage>
</organism>
<evidence type="ECO:0000256" key="1">
    <source>
        <dbReference type="ARBA" id="ARBA00004123"/>
    </source>
</evidence>